<dbReference type="GO" id="GO:0016020">
    <property type="term" value="C:membrane"/>
    <property type="evidence" value="ECO:0007669"/>
    <property type="project" value="TreeGrafter"/>
</dbReference>
<dbReference type="Gene3D" id="3.50.50.60">
    <property type="entry name" value="FAD/NAD(P)-binding domain"/>
    <property type="match status" value="1"/>
</dbReference>
<dbReference type="SUPFAM" id="SSF51905">
    <property type="entry name" value="FAD/NAD(P)-binding domain"/>
    <property type="match status" value="1"/>
</dbReference>
<evidence type="ECO:0000256" key="1">
    <source>
        <dbReference type="ARBA" id="ARBA00001974"/>
    </source>
</evidence>
<reference evidence="10 11" key="1">
    <citation type="journal article" date="2012" name="J. Bacteriol.">
        <title>Complete Genome Sequence of Burkholderia sp. Strain GG4, a Betaproteobacterium That Reduces 3-Oxo-N-Acylhomoserine Lactones and Produces Different N-Acylhomoserine Lactones.</title>
        <authorList>
            <person name="Hong K.W."/>
            <person name="Koh C.L."/>
            <person name="Sam C.K."/>
            <person name="Yin W.F."/>
            <person name="Chan K.G."/>
        </authorList>
    </citation>
    <scope>NUCLEOTIDE SEQUENCE [LARGE SCALE GENOMIC DNA]</scope>
    <source>
        <strain evidence="10 11">GG4</strain>
    </source>
</reference>
<protein>
    <submittedName>
        <fullName evidence="10">Choline dehydrogenase</fullName>
    </submittedName>
</protein>
<dbReference type="InterPro" id="IPR007867">
    <property type="entry name" value="GMC_OxRtase_C"/>
</dbReference>
<dbReference type="InterPro" id="IPR036188">
    <property type="entry name" value="FAD/NAD-bd_sf"/>
</dbReference>
<keyword evidence="3 7" id="KW-0285">Flavoprotein</keyword>
<dbReference type="Gene3D" id="3.30.560.10">
    <property type="entry name" value="Glucose Oxidase, domain 3"/>
    <property type="match status" value="1"/>
</dbReference>
<dbReference type="NCBIfam" id="NF002550">
    <property type="entry name" value="PRK02106.1"/>
    <property type="match status" value="1"/>
</dbReference>
<dbReference type="AlphaFoldDB" id="A0A9W3K541"/>
<dbReference type="GO" id="GO:0050660">
    <property type="term" value="F:flavin adenine dinucleotide binding"/>
    <property type="evidence" value="ECO:0007669"/>
    <property type="project" value="InterPro"/>
</dbReference>
<gene>
    <name evidence="10" type="ORF">GEM_4718</name>
</gene>
<feature type="binding site" evidence="6">
    <location>
        <position position="220"/>
    </location>
    <ligand>
        <name>FAD</name>
        <dbReference type="ChEBI" id="CHEBI:57692"/>
    </ligand>
</feature>
<proteinExistence type="inferred from homology"/>
<dbReference type="GO" id="GO:0019285">
    <property type="term" value="P:glycine betaine biosynthetic process from choline"/>
    <property type="evidence" value="ECO:0007669"/>
    <property type="project" value="TreeGrafter"/>
</dbReference>
<dbReference type="PROSITE" id="PS00623">
    <property type="entry name" value="GMC_OXRED_1"/>
    <property type="match status" value="1"/>
</dbReference>
<dbReference type="InterPro" id="IPR012132">
    <property type="entry name" value="GMC_OxRdtase"/>
</dbReference>
<evidence type="ECO:0000256" key="6">
    <source>
        <dbReference type="PIRSR" id="PIRSR000137-2"/>
    </source>
</evidence>
<dbReference type="PANTHER" id="PTHR11552:SF147">
    <property type="entry name" value="CHOLINE DEHYDROGENASE, MITOCHONDRIAL"/>
    <property type="match status" value="1"/>
</dbReference>
<evidence type="ECO:0000259" key="8">
    <source>
        <dbReference type="PROSITE" id="PS00623"/>
    </source>
</evidence>
<evidence type="ECO:0000313" key="11">
    <source>
        <dbReference type="Proteomes" id="UP000032866"/>
    </source>
</evidence>
<dbReference type="Pfam" id="PF00732">
    <property type="entry name" value="GMC_oxred_N"/>
    <property type="match status" value="1"/>
</dbReference>
<comment type="similarity">
    <text evidence="2 7">Belongs to the GMC oxidoreductase family.</text>
</comment>
<evidence type="ECO:0000256" key="4">
    <source>
        <dbReference type="ARBA" id="ARBA00022827"/>
    </source>
</evidence>
<dbReference type="Proteomes" id="UP000032866">
    <property type="component" value="Chromosome 2"/>
</dbReference>
<organism evidence="10 11">
    <name type="scientific">Burkholderia cepacia GG4</name>
    <dbReference type="NCBI Taxonomy" id="1009846"/>
    <lineage>
        <taxon>Bacteria</taxon>
        <taxon>Pseudomonadati</taxon>
        <taxon>Pseudomonadota</taxon>
        <taxon>Betaproteobacteria</taxon>
        <taxon>Burkholderiales</taxon>
        <taxon>Burkholderiaceae</taxon>
        <taxon>Burkholderia</taxon>
        <taxon>Burkholderia cepacia complex</taxon>
    </lineage>
</organism>
<evidence type="ECO:0000256" key="5">
    <source>
        <dbReference type="ARBA" id="ARBA00023027"/>
    </source>
</evidence>
<dbReference type="PROSITE" id="PS00624">
    <property type="entry name" value="GMC_OXRED_2"/>
    <property type="match status" value="1"/>
</dbReference>
<feature type="binding site" evidence="6">
    <location>
        <position position="84"/>
    </location>
    <ligand>
        <name>FAD</name>
        <dbReference type="ChEBI" id="CHEBI:57692"/>
    </ligand>
</feature>
<evidence type="ECO:0000256" key="7">
    <source>
        <dbReference type="RuleBase" id="RU003968"/>
    </source>
</evidence>
<comment type="cofactor">
    <cofactor evidence="1 6">
        <name>FAD</name>
        <dbReference type="ChEBI" id="CHEBI:57692"/>
    </cofactor>
</comment>
<dbReference type="PIRSF" id="PIRSF000137">
    <property type="entry name" value="Alcohol_oxidase"/>
    <property type="match status" value="1"/>
</dbReference>
<keyword evidence="5" id="KW-0520">NAD</keyword>
<dbReference type="InterPro" id="IPR000172">
    <property type="entry name" value="GMC_OxRdtase_N"/>
</dbReference>
<dbReference type="Pfam" id="PF05199">
    <property type="entry name" value="GMC_oxred_C"/>
    <property type="match status" value="1"/>
</dbReference>
<evidence type="ECO:0000256" key="3">
    <source>
        <dbReference type="ARBA" id="ARBA00022630"/>
    </source>
</evidence>
<evidence type="ECO:0000259" key="9">
    <source>
        <dbReference type="PROSITE" id="PS00624"/>
    </source>
</evidence>
<feature type="domain" description="Glucose-methanol-choline oxidoreductase N-terminal" evidence="8">
    <location>
        <begin position="82"/>
        <end position="105"/>
    </location>
</feature>
<feature type="domain" description="Glucose-methanol-choline oxidoreductase N-terminal" evidence="9">
    <location>
        <begin position="255"/>
        <end position="269"/>
    </location>
</feature>
<evidence type="ECO:0000256" key="2">
    <source>
        <dbReference type="ARBA" id="ARBA00010790"/>
    </source>
</evidence>
<name>A0A9W3K541_BURCE</name>
<sequence length="544" mass="60021">MKKSYDYVVVGAGSAGCVLANRLTEDPDVRVLLLEAGPVDRSLFIHMPAGVYRAWKDERINWNYVSEPEKRMRGRAIAVPRGKVLGGSSSINSMVYFRGHPTDFDEWAREFTLPDWDFAHCLPYFKKAERNERGADDWHGDAGPLGVSKGDTPNVLFDAFVQAGEESGYGRTDDLNGFRPEGLGRYDNTTWNGKRSSTAVAYLHPVAHRENLTVLTGASVLQVLLTGDRATGVMFERNGVVSSVAVDREIILSGGAINSPHILMCSGIGPADELRKAGVRTQVELHGVGQNLQDHIDFVMQWKCERAVTWNNLTNPLVQLGLGARWVMNKSGLVSSPIWEAGGVIRTESSPLRPNIQYHFAPVAIDYSGAKIRLIQGFQFHVSQLRQESRGYVGLKSGNPKEAPSINFNFLATDKDKRELVEAAQAARHIVAQPSFRGFAGDEILPGGKYRTDRDLLEYIESAAETEFHPSCTCRMGHDDMAVVDEQLRVRGVDGLRVVDASVMPNVISSNLNATVIMIAEKAADMIRGKAPLAPHRPRFFFDA</sequence>
<dbReference type="GO" id="GO:0008812">
    <property type="term" value="F:choline dehydrogenase activity"/>
    <property type="evidence" value="ECO:0007669"/>
    <property type="project" value="TreeGrafter"/>
</dbReference>
<evidence type="ECO:0000313" key="10">
    <source>
        <dbReference type="EMBL" id="AFQ51107.1"/>
    </source>
</evidence>
<accession>A0A9W3K541</accession>
<keyword evidence="4 6" id="KW-0274">FAD</keyword>
<dbReference type="RefSeq" id="WP_014899870.1">
    <property type="nucleotide sequence ID" value="NC_018514.1"/>
</dbReference>
<feature type="binding site" evidence="6">
    <location>
        <begin position="92"/>
        <end position="95"/>
    </location>
    <ligand>
        <name>FAD</name>
        <dbReference type="ChEBI" id="CHEBI:57692"/>
    </ligand>
</feature>
<dbReference type="EMBL" id="CP003775">
    <property type="protein sequence ID" value="AFQ51107.1"/>
    <property type="molecule type" value="Genomic_DNA"/>
</dbReference>
<dbReference type="KEGG" id="bct:GEM_4718"/>
<dbReference type="PROSITE" id="PS51257">
    <property type="entry name" value="PROKAR_LIPOPROTEIN"/>
    <property type="match status" value="1"/>
</dbReference>
<dbReference type="PANTHER" id="PTHR11552">
    <property type="entry name" value="GLUCOSE-METHANOL-CHOLINE GMC OXIDOREDUCTASE"/>
    <property type="match status" value="1"/>
</dbReference>
<dbReference type="SUPFAM" id="SSF54373">
    <property type="entry name" value="FAD-linked reductases, C-terminal domain"/>
    <property type="match status" value="1"/>
</dbReference>